<protein>
    <submittedName>
        <fullName evidence="2">Septum formation family protein</fullName>
    </submittedName>
</protein>
<dbReference type="RefSeq" id="WP_255866310.1">
    <property type="nucleotide sequence ID" value="NZ_CP104263.1"/>
</dbReference>
<evidence type="ECO:0000259" key="1">
    <source>
        <dbReference type="Pfam" id="PF13845"/>
    </source>
</evidence>
<name>A0ABT1NU83_9MICC</name>
<reference evidence="2 3" key="1">
    <citation type="submission" date="2022-07" db="EMBL/GenBank/DDBJ databases">
        <title>Novel species in genus Arthrobacter.</title>
        <authorList>
            <person name="Liu Y."/>
        </authorList>
    </citation>
    <scope>NUCLEOTIDE SEQUENCE [LARGE SCALE GENOMIC DNA]</scope>
    <source>
        <strain evidence="3">zg-Y859</strain>
    </source>
</reference>
<dbReference type="InterPro" id="IPR026004">
    <property type="entry name" value="Septum_form"/>
</dbReference>
<keyword evidence="3" id="KW-1185">Reference proteome</keyword>
<sequence>MNSANTARARGLVLPVLLAGLLTGCAGLLGSDGTGYADLKAGDCFTNPSTESGAENEEVVEVVEVDLIPCDEPHQQEVFFVSEMSDGDYPGEGVLDLNAKHVCTEEFEGYVGSTVEETTLIAGYIIPTPESWDQENDRAIMCTLGDTTGEEVSESYKDSGL</sequence>
<dbReference type="EMBL" id="JANFLP010000015">
    <property type="protein sequence ID" value="MCQ1951210.1"/>
    <property type="molecule type" value="Genomic_DNA"/>
</dbReference>
<accession>A0ABT1NU83</accession>
<dbReference type="Pfam" id="PF13845">
    <property type="entry name" value="Septum_form"/>
    <property type="match status" value="1"/>
</dbReference>
<comment type="caution">
    <text evidence="2">The sequence shown here is derived from an EMBL/GenBank/DDBJ whole genome shotgun (WGS) entry which is preliminary data.</text>
</comment>
<gene>
    <name evidence="2" type="ORF">NNX28_14910</name>
</gene>
<proteinExistence type="predicted"/>
<evidence type="ECO:0000313" key="3">
    <source>
        <dbReference type="Proteomes" id="UP001206924"/>
    </source>
</evidence>
<organism evidence="2 3">
    <name type="scientific">Arthrobacter jinronghuae</name>
    <dbReference type="NCBI Taxonomy" id="2964609"/>
    <lineage>
        <taxon>Bacteria</taxon>
        <taxon>Bacillati</taxon>
        <taxon>Actinomycetota</taxon>
        <taxon>Actinomycetes</taxon>
        <taxon>Micrococcales</taxon>
        <taxon>Micrococcaceae</taxon>
        <taxon>Arthrobacter</taxon>
    </lineage>
</organism>
<evidence type="ECO:0000313" key="2">
    <source>
        <dbReference type="EMBL" id="MCQ1951210.1"/>
    </source>
</evidence>
<feature type="domain" description="Septum formation-related" evidence="1">
    <location>
        <begin position="65"/>
        <end position="134"/>
    </location>
</feature>
<dbReference type="Proteomes" id="UP001206924">
    <property type="component" value="Unassembled WGS sequence"/>
</dbReference>